<dbReference type="InterPro" id="IPR009056">
    <property type="entry name" value="Cyt_c-like_dom"/>
</dbReference>
<name>A0A8E0TS94_9CAUL</name>
<dbReference type="InterPro" id="IPR036909">
    <property type="entry name" value="Cyt_c-like_dom_sf"/>
</dbReference>
<evidence type="ECO:0000256" key="2">
    <source>
        <dbReference type="ARBA" id="ARBA00022723"/>
    </source>
</evidence>
<organism evidence="7 8">
    <name type="scientific">Brevundimonas abyssalis TAR-001</name>
    <dbReference type="NCBI Taxonomy" id="1391729"/>
    <lineage>
        <taxon>Bacteria</taxon>
        <taxon>Pseudomonadati</taxon>
        <taxon>Pseudomonadota</taxon>
        <taxon>Alphaproteobacteria</taxon>
        <taxon>Caulobacterales</taxon>
        <taxon>Caulobacteraceae</taxon>
        <taxon>Brevundimonas</taxon>
    </lineage>
</organism>
<sequence>MRNLLVAAMACAGAACAPSPEISTTGDARLDSTGMEAAAAERAEMIVRSNCSGCHAVGLTGASPLPSAPPFREVAARRDLFLLEEDFGRGLVTSHPDMPPYRYRASEIDDLMAYFRRLEREGRL</sequence>
<dbReference type="PROSITE" id="PS51007">
    <property type="entry name" value="CYTC"/>
    <property type="match status" value="1"/>
</dbReference>
<evidence type="ECO:0000313" key="8">
    <source>
        <dbReference type="Proteomes" id="UP000016569"/>
    </source>
</evidence>
<evidence type="ECO:0000256" key="3">
    <source>
        <dbReference type="ARBA" id="ARBA00023004"/>
    </source>
</evidence>
<reference evidence="8" key="1">
    <citation type="journal article" date="2013" name="Genome Announc.">
        <title>Draft Genome Sequence of the Dimorphic Prosthecate Bacterium Brevundimonas abyssalis TAR-001T.</title>
        <authorList>
            <person name="Tsubouchi T."/>
            <person name="Nishi S."/>
            <person name="Usui K."/>
            <person name="Shimane Y."/>
            <person name="Takaki Y."/>
            <person name="Maruyama T."/>
            <person name="Hatada Y."/>
        </authorList>
    </citation>
    <scope>NUCLEOTIDE SEQUENCE [LARGE SCALE GENOMIC DNA]</scope>
    <source>
        <strain evidence="8">TAR-001</strain>
    </source>
</reference>
<dbReference type="GO" id="GO:0009055">
    <property type="term" value="F:electron transfer activity"/>
    <property type="evidence" value="ECO:0007669"/>
    <property type="project" value="InterPro"/>
</dbReference>
<comment type="caution">
    <text evidence="7">The sequence shown here is derived from an EMBL/GenBank/DDBJ whole genome shotgun (WGS) entry which is preliminary data.</text>
</comment>
<proteinExistence type="predicted"/>
<keyword evidence="1 4" id="KW-0349">Heme</keyword>
<keyword evidence="5" id="KW-0732">Signal</keyword>
<keyword evidence="8" id="KW-1185">Reference proteome</keyword>
<accession>A0A8E0TS94</accession>
<dbReference type="Pfam" id="PF00034">
    <property type="entry name" value="Cytochrom_C"/>
    <property type="match status" value="1"/>
</dbReference>
<dbReference type="GO" id="GO:0020037">
    <property type="term" value="F:heme binding"/>
    <property type="evidence" value="ECO:0007669"/>
    <property type="project" value="InterPro"/>
</dbReference>
<feature type="domain" description="Cytochrome c" evidence="6">
    <location>
        <begin position="38"/>
        <end position="119"/>
    </location>
</feature>
<dbReference type="SUPFAM" id="SSF46626">
    <property type="entry name" value="Cytochrome c"/>
    <property type="match status" value="1"/>
</dbReference>
<keyword evidence="2 4" id="KW-0479">Metal-binding</keyword>
<dbReference type="AlphaFoldDB" id="A0A8E0TS94"/>
<evidence type="ECO:0000256" key="4">
    <source>
        <dbReference type="PROSITE-ProRule" id="PRU00433"/>
    </source>
</evidence>
<dbReference type="Proteomes" id="UP000016569">
    <property type="component" value="Unassembled WGS sequence"/>
</dbReference>
<evidence type="ECO:0000313" key="7">
    <source>
        <dbReference type="EMBL" id="GAD60099.1"/>
    </source>
</evidence>
<dbReference type="EMBL" id="BATC01000052">
    <property type="protein sequence ID" value="GAD60099.1"/>
    <property type="molecule type" value="Genomic_DNA"/>
</dbReference>
<dbReference type="GO" id="GO:0046872">
    <property type="term" value="F:metal ion binding"/>
    <property type="evidence" value="ECO:0007669"/>
    <property type="project" value="UniProtKB-KW"/>
</dbReference>
<protein>
    <recommendedName>
        <fullName evidence="6">Cytochrome c domain-containing protein</fullName>
    </recommendedName>
</protein>
<evidence type="ECO:0000256" key="1">
    <source>
        <dbReference type="ARBA" id="ARBA00022617"/>
    </source>
</evidence>
<evidence type="ECO:0000259" key="6">
    <source>
        <dbReference type="PROSITE" id="PS51007"/>
    </source>
</evidence>
<keyword evidence="3 4" id="KW-0408">Iron</keyword>
<gene>
    <name evidence="7" type="ORF">MBEBAB_2349</name>
</gene>
<dbReference type="Gene3D" id="1.10.760.10">
    <property type="entry name" value="Cytochrome c-like domain"/>
    <property type="match status" value="1"/>
</dbReference>
<feature type="chain" id="PRO_5034029715" description="Cytochrome c domain-containing protein" evidence="5">
    <location>
        <begin position="18"/>
        <end position="124"/>
    </location>
</feature>
<evidence type="ECO:0000256" key="5">
    <source>
        <dbReference type="SAM" id="SignalP"/>
    </source>
</evidence>
<dbReference type="PROSITE" id="PS51257">
    <property type="entry name" value="PROKAR_LIPOPROTEIN"/>
    <property type="match status" value="1"/>
</dbReference>
<feature type="signal peptide" evidence="5">
    <location>
        <begin position="1"/>
        <end position="17"/>
    </location>
</feature>